<accession>A0A6J6BBH5</accession>
<reference evidence="1" key="1">
    <citation type="submission" date="2020-05" db="EMBL/GenBank/DDBJ databases">
        <authorList>
            <person name="Chiriac C."/>
            <person name="Salcher M."/>
            <person name="Ghai R."/>
            <person name="Kavagutti S V."/>
        </authorList>
    </citation>
    <scope>NUCLEOTIDE SEQUENCE</scope>
</reference>
<gene>
    <name evidence="1" type="ORF">UFOPK1419_00372</name>
</gene>
<protein>
    <submittedName>
        <fullName evidence="1">Unannotated protein</fullName>
    </submittedName>
</protein>
<proteinExistence type="predicted"/>
<organism evidence="1">
    <name type="scientific">freshwater metagenome</name>
    <dbReference type="NCBI Taxonomy" id="449393"/>
    <lineage>
        <taxon>unclassified sequences</taxon>
        <taxon>metagenomes</taxon>
        <taxon>ecological metagenomes</taxon>
    </lineage>
</organism>
<sequence>MPIERLVNCEIIPVIVGPKKKPAIPITPTREIATAGAIPGVLLAAKINAGNIGPIPRPAAIKPIFTIISAGIG</sequence>
<dbReference type="AlphaFoldDB" id="A0A6J6BBH5"/>
<evidence type="ECO:0000313" key="1">
    <source>
        <dbReference type="EMBL" id="CAB4536332.1"/>
    </source>
</evidence>
<name>A0A6J6BBH5_9ZZZZ</name>
<dbReference type="EMBL" id="CAEZSK010000031">
    <property type="protein sequence ID" value="CAB4536332.1"/>
    <property type="molecule type" value="Genomic_DNA"/>
</dbReference>